<protein>
    <submittedName>
        <fullName evidence="2">Uncharacterized protein</fullName>
    </submittedName>
</protein>
<dbReference type="VEuPathDB" id="TriTrypDB:TEOVI_000027200"/>
<dbReference type="RefSeq" id="XP_067077552.1">
    <property type="nucleotide sequence ID" value="XM_067221451.1"/>
</dbReference>
<dbReference type="EMBL" id="CZPT02000499">
    <property type="protein sequence ID" value="SCU66062.1"/>
    <property type="molecule type" value="Genomic_DNA"/>
</dbReference>
<sequence length="156" mass="17953">MSTFQRRKRVTTALSVNVQDRRHHTRTLMETRQRKSALLALDSEEVVHRLRAMRPPEGLLDSEFPKADVEDFQSRARSRGGDSASNEEGKELPPVPPPPRTFKQWADKGFPTTSWRPLLSEELYHPLEAQKMILTNKYTPSQKLKSKMKDNAEPDS</sequence>
<gene>
    <name evidence="2" type="ORF">TEOVI_000027200</name>
</gene>
<evidence type="ECO:0000313" key="3">
    <source>
        <dbReference type="Proteomes" id="UP000195570"/>
    </source>
</evidence>
<proteinExistence type="predicted"/>
<reference evidence="2" key="1">
    <citation type="submission" date="2016-09" db="EMBL/GenBank/DDBJ databases">
        <authorList>
            <person name="Hebert L."/>
            <person name="Moumen B."/>
        </authorList>
    </citation>
    <scope>NUCLEOTIDE SEQUENCE [LARGE SCALE GENOMIC DNA]</scope>
    <source>
        <strain evidence="2">OVI</strain>
    </source>
</reference>
<dbReference type="AlphaFoldDB" id="A0A1G4I2R9"/>
<evidence type="ECO:0000313" key="2">
    <source>
        <dbReference type="EMBL" id="SCU66062.1"/>
    </source>
</evidence>
<dbReference type="GeneID" id="92374212"/>
<dbReference type="Proteomes" id="UP000195570">
    <property type="component" value="Unassembled WGS sequence"/>
</dbReference>
<organism evidence="2 3">
    <name type="scientific">Trypanosoma equiperdum</name>
    <dbReference type="NCBI Taxonomy" id="5694"/>
    <lineage>
        <taxon>Eukaryota</taxon>
        <taxon>Discoba</taxon>
        <taxon>Euglenozoa</taxon>
        <taxon>Kinetoplastea</taxon>
        <taxon>Metakinetoplastina</taxon>
        <taxon>Trypanosomatida</taxon>
        <taxon>Trypanosomatidae</taxon>
        <taxon>Trypanosoma</taxon>
    </lineage>
</organism>
<comment type="caution">
    <text evidence="2">The sequence shown here is derived from an EMBL/GenBank/DDBJ whole genome shotgun (WGS) entry which is preliminary data.</text>
</comment>
<feature type="compositionally biased region" description="Basic and acidic residues" evidence="1">
    <location>
        <begin position="63"/>
        <end position="74"/>
    </location>
</feature>
<evidence type="ECO:0000256" key="1">
    <source>
        <dbReference type="SAM" id="MobiDB-lite"/>
    </source>
</evidence>
<accession>A0A1G4I2R9</accession>
<feature type="region of interest" description="Disordered" evidence="1">
    <location>
        <begin position="53"/>
        <end position="108"/>
    </location>
</feature>
<feature type="compositionally biased region" description="Basic and acidic residues" evidence="1">
    <location>
        <begin position="147"/>
        <end position="156"/>
    </location>
</feature>
<name>A0A1G4I2R9_TRYEQ</name>
<feature type="region of interest" description="Disordered" evidence="1">
    <location>
        <begin position="134"/>
        <end position="156"/>
    </location>
</feature>
<keyword evidence="3" id="KW-1185">Reference proteome</keyword>